<evidence type="ECO:0000313" key="1">
    <source>
        <dbReference type="EMBL" id="VFU61006.1"/>
    </source>
</evidence>
<dbReference type="AlphaFoldDB" id="A0A6N2N5E4"/>
<organism evidence="1">
    <name type="scientific">Salix viminalis</name>
    <name type="common">Common osier</name>
    <name type="synonym">Basket willow</name>
    <dbReference type="NCBI Taxonomy" id="40686"/>
    <lineage>
        <taxon>Eukaryota</taxon>
        <taxon>Viridiplantae</taxon>
        <taxon>Streptophyta</taxon>
        <taxon>Embryophyta</taxon>
        <taxon>Tracheophyta</taxon>
        <taxon>Spermatophyta</taxon>
        <taxon>Magnoliopsida</taxon>
        <taxon>eudicotyledons</taxon>
        <taxon>Gunneridae</taxon>
        <taxon>Pentapetalae</taxon>
        <taxon>rosids</taxon>
        <taxon>fabids</taxon>
        <taxon>Malpighiales</taxon>
        <taxon>Salicaceae</taxon>
        <taxon>Saliceae</taxon>
        <taxon>Salix</taxon>
    </lineage>
</organism>
<name>A0A6N2N5E4_SALVM</name>
<reference evidence="1" key="1">
    <citation type="submission" date="2019-03" db="EMBL/GenBank/DDBJ databases">
        <authorList>
            <person name="Mank J."/>
            <person name="Almeida P."/>
        </authorList>
    </citation>
    <scope>NUCLEOTIDE SEQUENCE</scope>
    <source>
        <strain evidence="1">78183</strain>
    </source>
</reference>
<protein>
    <submittedName>
        <fullName evidence="1">Uncharacterized protein</fullName>
    </submittedName>
</protein>
<proteinExistence type="predicted"/>
<accession>A0A6N2N5E4</accession>
<sequence>MATHIAADAVYVPATHLMKFIAALEKADAFPVYSIQSRMQSHLVLTTESLCSKMNIGHFSAYASSEVCVGSFGSEKFPSGVSPDASLCLHFMVERVASNLVVKCLFPFSLAGESARESRYCRSFHFHPLSFDCVLCS</sequence>
<dbReference type="EMBL" id="CAADRP010002091">
    <property type="protein sequence ID" value="VFU61006.1"/>
    <property type="molecule type" value="Genomic_DNA"/>
</dbReference>
<gene>
    <name evidence="1" type="ORF">SVIM_LOCUS454709</name>
</gene>